<keyword evidence="4" id="KW-0472">Membrane</keyword>
<dbReference type="EMBL" id="SJSM01000002">
    <property type="protein sequence ID" value="TCC98568.1"/>
    <property type="molecule type" value="Genomic_DNA"/>
</dbReference>
<evidence type="ECO:0000313" key="9">
    <source>
        <dbReference type="Proteomes" id="UP000291117"/>
    </source>
</evidence>
<protein>
    <submittedName>
        <fullName evidence="8">RagB/SusD family nutrient uptake outer membrane protein</fullName>
    </submittedName>
</protein>
<evidence type="ECO:0000259" key="7">
    <source>
        <dbReference type="Pfam" id="PF14322"/>
    </source>
</evidence>
<accession>A0A4R0NEK7</accession>
<feature type="domain" description="RagB/SusD" evidence="6">
    <location>
        <begin position="335"/>
        <end position="488"/>
    </location>
</feature>
<dbReference type="PROSITE" id="PS51257">
    <property type="entry name" value="PROKAR_LIPOPROTEIN"/>
    <property type="match status" value="1"/>
</dbReference>
<dbReference type="InterPro" id="IPR011990">
    <property type="entry name" value="TPR-like_helical_dom_sf"/>
</dbReference>
<dbReference type="InterPro" id="IPR033985">
    <property type="entry name" value="SusD-like_N"/>
</dbReference>
<dbReference type="SUPFAM" id="SSF48452">
    <property type="entry name" value="TPR-like"/>
    <property type="match status" value="1"/>
</dbReference>
<name>A0A4R0NEK7_9SPHI</name>
<dbReference type="Proteomes" id="UP000291117">
    <property type="component" value="Unassembled WGS sequence"/>
</dbReference>
<dbReference type="Pfam" id="PF14322">
    <property type="entry name" value="SusD-like_3"/>
    <property type="match status" value="1"/>
</dbReference>
<organism evidence="8 9">
    <name type="scientific">Pedobacter hiemivivus</name>
    <dbReference type="NCBI Taxonomy" id="2530454"/>
    <lineage>
        <taxon>Bacteria</taxon>
        <taxon>Pseudomonadati</taxon>
        <taxon>Bacteroidota</taxon>
        <taxon>Sphingobacteriia</taxon>
        <taxon>Sphingobacteriales</taxon>
        <taxon>Sphingobacteriaceae</taxon>
        <taxon>Pedobacter</taxon>
    </lineage>
</organism>
<dbReference type="GO" id="GO:0009279">
    <property type="term" value="C:cell outer membrane"/>
    <property type="evidence" value="ECO:0007669"/>
    <property type="project" value="UniProtKB-SubCell"/>
</dbReference>
<feature type="domain" description="SusD-like N-terminal" evidence="7">
    <location>
        <begin position="81"/>
        <end position="230"/>
    </location>
</feature>
<evidence type="ECO:0000256" key="3">
    <source>
        <dbReference type="ARBA" id="ARBA00022729"/>
    </source>
</evidence>
<dbReference type="RefSeq" id="WP_131607551.1">
    <property type="nucleotide sequence ID" value="NZ_SJSM01000002.1"/>
</dbReference>
<gene>
    <name evidence="8" type="ORF">EZ444_04635</name>
</gene>
<evidence type="ECO:0000256" key="4">
    <source>
        <dbReference type="ARBA" id="ARBA00023136"/>
    </source>
</evidence>
<sequence>MKIRNINIIAIGCLIVGISCKKFIEVDGPQTSITQSEVYSSNEKATAAVSYIYYDMVATDAFAQGYRGISMVGGLAADELKTYSSQVDYTQINTNAILPDNISLYEMWSNAYTNIYRANSVIENIAKSPALSDAVKNQLIGESKFMRAFLHFYLSGLFGKIPLAMTTDYNINTRLERKPLTEVYSTIVADLKDAQSLLSDQYLSGTNTVTTLRIRPNKAAATAMLAKVYLYMQDWTNAEAQASVLIGNSTYVLEPDLLNVFKASSREAIWHLQPAVTPMYTQDGAALLVTANPASASFGFTNNSVLTQSLYNAFELTDKRRANWIGTLTVPAGTFRFASKYKSNPGNTATPEFLMAFRLAEQYLIRAEARAMQGKLTGANSAAQDVNTIRNRAFDTPALKVTNATTLTEMMVAIEYERKTELFTEWGNRMMDIRRWKGFANPGVNRADEVMPTVMSEKGGTWSAYKTLFPIPVADIRKNSNLDQNPGYGL</sequence>
<dbReference type="Gene3D" id="1.25.40.390">
    <property type="match status" value="1"/>
</dbReference>
<evidence type="ECO:0000259" key="6">
    <source>
        <dbReference type="Pfam" id="PF07980"/>
    </source>
</evidence>
<evidence type="ECO:0000256" key="2">
    <source>
        <dbReference type="ARBA" id="ARBA00006275"/>
    </source>
</evidence>
<dbReference type="AlphaFoldDB" id="A0A4R0NEK7"/>
<comment type="subcellular location">
    <subcellularLocation>
        <location evidence="1">Cell outer membrane</location>
    </subcellularLocation>
</comment>
<dbReference type="OrthoDB" id="621570at2"/>
<keyword evidence="3" id="KW-0732">Signal</keyword>
<evidence type="ECO:0000313" key="8">
    <source>
        <dbReference type="EMBL" id="TCC98568.1"/>
    </source>
</evidence>
<dbReference type="InterPro" id="IPR012944">
    <property type="entry name" value="SusD_RagB_dom"/>
</dbReference>
<evidence type="ECO:0000256" key="1">
    <source>
        <dbReference type="ARBA" id="ARBA00004442"/>
    </source>
</evidence>
<dbReference type="CDD" id="cd08977">
    <property type="entry name" value="SusD"/>
    <property type="match status" value="1"/>
</dbReference>
<proteinExistence type="inferred from homology"/>
<comment type="similarity">
    <text evidence="2">Belongs to the SusD family.</text>
</comment>
<reference evidence="8 9" key="1">
    <citation type="submission" date="2019-02" db="EMBL/GenBank/DDBJ databases">
        <title>Pedobacter sp. RP-3-8 sp. nov., isolated from Arctic soil.</title>
        <authorList>
            <person name="Dahal R.H."/>
        </authorList>
    </citation>
    <scope>NUCLEOTIDE SEQUENCE [LARGE SCALE GENOMIC DNA]</scope>
    <source>
        <strain evidence="8 9">RP-3-8</strain>
    </source>
</reference>
<keyword evidence="5" id="KW-0998">Cell outer membrane</keyword>
<keyword evidence="9" id="KW-1185">Reference proteome</keyword>
<dbReference type="Pfam" id="PF07980">
    <property type="entry name" value="SusD_RagB"/>
    <property type="match status" value="1"/>
</dbReference>
<comment type="caution">
    <text evidence="8">The sequence shown here is derived from an EMBL/GenBank/DDBJ whole genome shotgun (WGS) entry which is preliminary data.</text>
</comment>
<evidence type="ECO:0000256" key="5">
    <source>
        <dbReference type="ARBA" id="ARBA00023237"/>
    </source>
</evidence>